<dbReference type="WBParaSite" id="nRc.2.0.1.t46415-RA">
    <property type="protein sequence ID" value="nRc.2.0.1.t46415-RA"/>
    <property type="gene ID" value="nRc.2.0.1.g46415"/>
</dbReference>
<proteinExistence type="predicted"/>
<sequence>MNLKIKIRVSATLIWLPPPSSALPHIGAQAVPYLSAPLILATVLSRIYTSRHGHGHGFPEQSDRAMKK</sequence>
<organism evidence="1 2">
    <name type="scientific">Romanomermis culicivorax</name>
    <name type="common">Nematode worm</name>
    <dbReference type="NCBI Taxonomy" id="13658"/>
    <lineage>
        <taxon>Eukaryota</taxon>
        <taxon>Metazoa</taxon>
        <taxon>Ecdysozoa</taxon>
        <taxon>Nematoda</taxon>
        <taxon>Enoplea</taxon>
        <taxon>Dorylaimia</taxon>
        <taxon>Mermithida</taxon>
        <taxon>Mermithoidea</taxon>
        <taxon>Mermithidae</taxon>
        <taxon>Romanomermis</taxon>
    </lineage>
</organism>
<name>A0A915L5Q4_ROMCU</name>
<evidence type="ECO:0000313" key="2">
    <source>
        <dbReference type="WBParaSite" id="nRc.2.0.1.t46415-RA"/>
    </source>
</evidence>
<keyword evidence="1" id="KW-1185">Reference proteome</keyword>
<protein>
    <submittedName>
        <fullName evidence="2">Secreted protein</fullName>
    </submittedName>
</protein>
<evidence type="ECO:0000313" key="1">
    <source>
        <dbReference type="Proteomes" id="UP000887565"/>
    </source>
</evidence>
<accession>A0A915L5Q4</accession>
<dbReference type="AlphaFoldDB" id="A0A915L5Q4"/>
<dbReference type="Proteomes" id="UP000887565">
    <property type="component" value="Unplaced"/>
</dbReference>
<reference evidence="2" key="1">
    <citation type="submission" date="2022-11" db="UniProtKB">
        <authorList>
            <consortium name="WormBaseParasite"/>
        </authorList>
    </citation>
    <scope>IDENTIFICATION</scope>
</reference>